<evidence type="ECO:0000313" key="2">
    <source>
        <dbReference type="EMBL" id="CCC96853.1"/>
    </source>
</evidence>
<proteinExistence type="predicted"/>
<dbReference type="AlphaFoldDB" id="A0A9P1JNP7"/>
<name>A0A9P1JNP7_9PROT</name>
<sequence>MMTAHTSPFAPVVKAGRLNGS</sequence>
<gene>
    <name evidence="2" type="ORF">AZOBR_40022</name>
</gene>
<reference evidence="2 3" key="1">
    <citation type="journal article" date="2011" name="PLoS Genet.">
        <title>Azospirillum genomes reveal transition of bacteria from aquatic to terrestrial environments.</title>
        <authorList>
            <person name="Wisniewski-Dye F."/>
            <person name="Borziak K."/>
            <person name="Khalsa-Moyers G."/>
            <person name="Alexandre G."/>
            <person name="Sukharnikov L.O."/>
            <person name="Wuichet K."/>
            <person name="Hurst G.B."/>
            <person name="McDonald W.H."/>
            <person name="Robertson J.S."/>
            <person name="Barbe V."/>
            <person name="Calteau A."/>
            <person name="Rouy Z."/>
            <person name="Mangenot S."/>
            <person name="Prigent-Combaret C."/>
            <person name="Normand P."/>
            <person name="Boyer M."/>
            <person name="Siguier P."/>
            <person name="Dessaux Y."/>
            <person name="Elmerich C."/>
            <person name="Condemine G."/>
            <person name="Krishnen G."/>
            <person name="Kennedy I."/>
            <person name="Paterson A.H."/>
            <person name="Gonzalez V."/>
            <person name="Mavingui P."/>
            <person name="Zhulin I.B."/>
        </authorList>
    </citation>
    <scope>NUCLEOTIDE SEQUENCE [LARGE SCALE GENOMIC DNA]</scope>
    <source>
        <strain evidence="2 3">Sp245</strain>
    </source>
</reference>
<accession>A0A9P1JNP7</accession>
<dbReference type="EMBL" id="HE577327">
    <property type="protein sequence ID" value="CCC96853.1"/>
    <property type="molecule type" value="Genomic_DNA"/>
</dbReference>
<evidence type="ECO:0000313" key="3">
    <source>
        <dbReference type="Proteomes" id="UP000007319"/>
    </source>
</evidence>
<dbReference type="Proteomes" id="UP000007319">
    <property type="component" value="Chromosome"/>
</dbReference>
<feature type="region of interest" description="Disordered" evidence="1">
    <location>
        <begin position="1"/>
        <end position="21"/>
    </location>
</feature>
<keyword evidence="3" id="KW-1185">Reference proteome</keyword>
<protein>
    <submittedName>
        <fullName evidence="2">Uncharacterized protein</fullName>
    </submittedName>
</protein>
<dbReference type="KEGG" id="abs:AZOBR_40022"/>
<organism evidence="2 3">
    <name type="scientific">Azospirillum baldaniorum</name>
    <dbReference type="NCBI Taxonomy" id="1064539"/>
    <lineage>
        <taxon>Bacteria</taxon>
        <taxon>Pseudomonadati</taxon>
        <taxon>Pseudomonadota</taxon>
        <taxon>Alphaproteobacteria</taxon>
        <taxon>Rhodospirillales</taxon>
        <taxon>Azospirillaceae</taxon>
        <taxon>Azospirillum</taxon>
    </lineage>
</organism>
<evidence type="ECO:0000256" key="1">
    <source>
        <dbReference type="SAM" id="MobiDB-lite"/>
    </source>
</evidence>